<organism evidence="1 2">
    <name type="scientific">Candidatus Curtissbacteria bacterium GW2011_GWC2_38_9</name>
    <dbReference type="NCBI Taxonomy" id="1618414"/>
    <lineage>
        <taxon>Bacteria</taxon>
        <taxon>Candidatus Curtissiibacteriota</taxon>
    </lineage>
</organism>
<reference evidence="1 2" key="1">
    <citation type="journal article" date="2015" name="Nature">
        <title>rRNA introns, odd ribosomes, and small enigmatic genomes across a large radiation of phyla.</title>
        <authorList>
            <person name="Brown C.T."/>
            <person name="Hug L.A."/>
            <person name="Thomas B.C."/>
            <person name="Sharon I."/>
            <person name="Castelle C.J."/>
            <person name="Singh A."/>
            <person name="Wilkins M.J."/>
            <person name="Williams K.H."/>
            <person name="Banfield J.F."/>
        </authorList>
    </citation>
    <scope>NUCLEOTIDE SEQUENCE [LARGE SCALE GENOMIC DNA]</scope>
</reference>
<feature type="non-terminal residue" evidence="1">
    <location>
        <position position="1"/>
    </location>
</feature>
<accession>A0A0G0LB87</accession>
<proteinExistence type="predicted"/>
<comment type="caution">
    <text evidence="1">The sequence shown here is derived from an EMBL/GenBank/DDBJ whole genome shotgun (WGS) entry which is preliminary data.</text>
</comment>
<dbReference type="Proteomes" id="UP000034893">
    <property type="component" value="Unassembled WGS sequence"/>
</dbReference>
<dbReference type="AlphaFoldDB" id="A0A0G0LB87"/>
<evidence type="ECO:0000313" key="2">
    <source>
        <dbReference type="Proteomes" id="UP000034893"/>
    </source>
</evidence>
<gene>
    <name evidence="1" type="ORF">UT12_C0017G0019</name>
</gene>
<evidence type="ECO:0000313" key="1">
    <source>
        <dbReference type="EMBL" id="KKQ89298.1"/>
    </source>
</evidence>
<protein>
    <submittedName>
        <fullName evidence="1">Uncharacterized protein</fullName>
    </submittedName>
</protein>
<sequence length="89" mass="9861">ALVHPGSNLTFFGVNVAKQNPLLRIYVVSGSFNRLQYSPTDNTNTYTLYRKLLEKAGCSDKQPLESAVFLEASPSLDTIKDIFSGKYNS</sequence>
<name>A0A0G0LB87_9BACT</name>
<dbReference type="EMBL" id="LBVP01000017">
    <property type="protein sequence ID" value="KKQ89298.1"/>
    <property type="molecule type" value="Genomic_DNA"/>
</dbReference>